<gene>
    <name evidence="4" type="ORF">BC343_07605</name>
</gene>
<keyword evidence="2" id="KW-0067">ATP-binding</keyword>
<evidence type="ECO:0000313" key="5">
    <source>
        <dbReference type="Proteomes" id="UP000189739"/>
    </source>
</evidence>
<name>A0A1S9PC10_9SPHI</name>
<dbReference type="GO" id="GO:0005524">
    <property type="term" value="F:ATP binding"/>
    <property type="evidence" value="ECO:0007669"/>
    <property type="project" value="UniProtKB-KW"/>
</dbReference>
<evidence type="ECO:0000256" key="2">
    <source>
        <dbReference type="ARBA" id="ARBA00022840"/>
    </source>
</evidence>
<evidence type="ECO:0000313" key="4">
    <source>
        <dbReference type="EMBL" id="OOQ58524.1"/>
    </source>
</evidence>
<dbReference type="InterPro" id="IPR010488">
    <property type="entry name" value="Zeta_toxin_domain"/>
</dbReference>
<dbReference type="Proteomes" id="UP000189739">
    <property type="component" value="Unassembled WGS sequence"/>
</dbReference>
<dbReference type="AlphaFoldDB" id="A0A1S9PC10"/>
<dbReference type="STRING" id="1792845.BC343_07605"/>
<organism evidence="4 5">
    <name type="scientific">Mucilaginibacter pedocola</name>
    <dbReference type="NCBI Taxonomy" id="1792845"/>
    <lineage>
        <taxon>Bacteria</taxon>
        <taxon>Pseudomonadati</taxon>
        <taxon>Bacteroidota</taxon>
        <taxon>Sphingobacteriia</taxon>
        <taxon>Sphingobacteriales</taxon>
        <taxon>Sphingobacteriaceae</taxon>
        <taxon>Mucilaginibacter</taxon>
    </lineage>
</organism>
<dbReference type="OrthoDB" id="9791543at2"/>
<dbReference type="SUPFAM" id="SSF52540">
    <property type="entry name" value="P-loop containing nucleoside triphosphate hydrolases"/>
    <property type="match status" value="1"/>
</dbReference>
<reference evidence="4 5" key="1">
    <citation type="submission" date="2016-07" db="EMBL/GenBank/DDBJ databases">
        <title>Genomic analysis of zinc-resistant bacterium Mucilaginibacter pedocola TBZ30.</title>
        <authorList>
            <person name="Huang J."/>
            <person name="Tang J."/>
        </authorList>
    </citation>
    <scope>NUCLEOTIDE SEQUENCE [LARGE SCALE GENOMIC DNA]</scope>
    <source>
        <strain evidence="4 5">TBZ30</strain>
    </source>
</reference>
<evidence type="ECO:0000256" key="1">
    <source>
        <dbReference type="ARBA" id="ARBA00022741"/>
    </source>
</evidence>
<dbReference type="Pfam" id="PF06414">
    <property type="entry name" value="Zeta_toxin"/>
    <property type="match status" value="1"/>
</dbReference>
<dbReference type="RefSeq" id="WP_078349222.1">
    <property type="nucleotide sequence ID" value="NZ_MBTF01000023.1"/>
</dbReference>
<dbReference type="Gene3D" id="3.40.50.300">
    <property type="entry name" value="P-loop containing nucleotide triphosphate hydrolases"/>
    <property type="match status" value="1"/>
</dbReference>
<dbReference type="PANTHER" id="PTHR39206">
    <property type="entry name" value="SLL8004 PROTEIN"/>
    <property type="match status" value="1"/>
</dbReference>
<proteinExistence type="predicted"/>
<protein>
    <recommendedName>
        <fullName evidence="3">Zeta toxin domain-containing protein</fullName>
    </recommendedName>
</protein>
<evidence type="ECO:0000259" key="3">
    <source>
        <dbReference type="Pfam" id="PF06414"/>
    </source>
</evidence>
<dbReference type="PANTHER" id="PTHR39206:SF1">
    <property type="entry name" value="SLL8004 PROTEIN"/>
    <property type="match status" value="1"/>
</dbReference>
<accession>A0A1S9PC10</accession>
<comment type="caution">
    <text evidence="4">The sequence shown here is derived from an EMBL/GenBank/DDBJ whole genome shotgun (WGS) entry which is preliminary data.</text>
</comment>
<keyword evidence="1" id="KW-0547">Nucleotide-binding</keyword>
<dbReference type="GO" id="GO:0016301">
    <property type="term" value="F:kinase activity"/>
    <property type="evidence" value="ECO:0007669"/>
    <property type="project" value="InterPro"/>
</dbReference>
<keyword evidence="5" id="KW-1185">Reference proteome</keyword>
<dbReference type="InterPro" id="IPR027417">
    <property type="entry name" value="P-loop_NTPase"/>
</dbReference>
<feature type="domain" description="Zeta toxin" evidence="3">
    <location>
        <begin position="3"/>
        <end position="153"/>
    </location>
</feature>
<sequence>MATPQLYVFAGPNGAGKSTFATSMIPSGTPIFDGDKKFAELKSFFYDLDESKIWLSVTDVFFPEWKEEMISSKKDAAFETNFRDSQVINSVKQFMNAGFESRLIFMGLDSVEASIERVELRVAKGGHNVSVEYININFEKSLQNLSQYYQTFTSVHLYQNFQPPGQNIDMVPLMNVSNGQIIEEAVHLPVWANNFKSVINKAKT</sequence>
<dbReference type="EMBL" id="MBTF01000023">
    <property type="protein sequence ID" value="OOQ58524.1"/>
    <property type="molecule type" value="Genomic_DNA"/>
</dbReference>